<keyword evidence="2" id="KW-1185">Reference proteome</keyword>
<evidence type="ECO:0000313" key="1">
    <source>
        <dbReference type="EMBL" id="SEJ29200.1"/>
    </source>
</evidence>
<gene>
    <name evidence="1" type="ORF">SAMN05660742_105158</name>
</gene>
<sequence length="47" mass="5303">MIPLRQIGLNAIKADISARLTSSLFHLITNSILMYIQEVEISLFNLT</sequence>
<accession>A0A1H6XWH3</accession>
<name>A0A1H6XWH3_9FIRM</name>
<dbReference type="STRING" id="84035.SAMN05660742_105158"/>
<proteinExistence type="predicted"/>
<reference evidence="1 2" key="1">
    <citation type="submission" date="2016-10" db="EMBL/GenBank/DDBJ databases">
        <authorList>
            <person name="de Groot N.N."/>
        </authorList>
    </citation>
    <scope>NUCLEOTIDE SEQUENCE [LARGE SCALE GENOMIC DNA]</scope>
    <source>
        <strain evidence="1 2">DSM 2179</strain>
    </source>
</reference>
<dbReference type="Proteomes" id="UP000199662">
    <property type="component" value="Unassembled WGS sequence"/>
</dbReference>
<organism evidence="1 2">
    <name type="scientific">Propionispira arboris</name>
    <dbReference type="NCBI Taxonomy" id="84035"/>
    <lineage>
        <taxon>Bacteria</taxon>
        <taxon>Bacillati</taxon>
        <taxon>Bacillota</taxon>
        <taxon>Negativicutes</taxon>
        <taxon>Selenomonadales</taxon>
        <taxon>Selenomonadaceae</taxon>
        <taxon>Propionispira</taxon>
    </lineage>
</organism>
<dbReference type="EMBL" id="FNZK01000005">
    <property type="protein sequence ID" value="SEJ29200.1"/>
    <property type="molecule type" value="Genomic_DNA"/>
</dbReference>
<evidence type="ECO:0000313" key="2">
    <source>
        <dbReference type="Proteomes" id="UP000199662"/>
    </source>
</evidence>
<dbReference type="AlphaFoldDB" id="A0A1H6XWH3"/>
<protein>
    <submittedName>
        <fullName evidence="1">Uncharacterized protein</fullName>
    </submittedName>
</protein>